<comment type="function">
    <text evidence="1">Specifically methylates the guanosine in position 1516 of 16S rRNA.</text>
</comment>
<comment type="similarity">
    <text evidence="1">Belongs to the methyltransferase superfamily. RsmJ family.</text>
</comment>
<feature type="binding site" evidence="1">
    <location>
        <position position="175"/>
    </location>
    <ligand>
        <name>S-adenosyl-L-methionine</name>
        <dbReference type="ChEBI" id="CHEBI:59789"/>
    </ligand>
</feature>
<keyword evidence="1" id="KW-0698">rRNA processing</keyword>
<dbReference type="PANTHER" id="PTHR36112">
    <property type="entry name" value="RIBOSOMAL RNA SMALL SUBUNIT METHYLTRANSFERASE J"/>
    <property type="match status" value="1"/>
</dbReference>
<accession>A0A4R7AWQ2</accession>
<dbReference type="SUPFAM" id="SSF53335">
    <property type="entry name" value="S-adenosyl-L-methionine-dependent methyltransferases"/>
    <property type="match status" value="1"/>
</dbReference>
<evidence type="ECO:0000313" key="2">
    <source>
        <dbReference type="EMBL" id="TDR70551.1"/>
    </source>
</evidence>
<keyword evidence="1" id="KW-0963">Cytoplasm</keyword>
<dbReference type="GO" id="GO:0008990">
    <property type="term" value="F:rRNA (guanine-N2-)-methyltransferase activity"/>
    <property type="evidence" value="ECO:0007669"/>
    <property type="project" value="UniProtKB-UniRule"/>
</dbReference>
<dbReference type="Pfam" id="PF04445">
    <property type="entry name" value="SAM_MT"/>
    <property type="match status" value="1"/>
</dbReference>
<organism evidence="2 3">
    <name type="scientific">Paludibacterium purpuratum</name>
    <dbReference type="NCBI Taxonomy" id="1144873"/>
    <lineage>
        <taxon>Bacteria</taxon>
        <taxon>Pseudomonadati</taxon>
        <taxon>Pseudomonadota</taxon>
        <taxon>Betaproteobacteria</taxon>
        <taxon>Neisseriales</taxon>
        <taxon>Chromobacteriaceae</taxon>
        <taxon>Paludibacterium</taxon>
    </lineage>
</organism>
<reference evidence="2 3" key="1">
    <citation type="submission" date="2019-03" db="EMBL/GenBank/DDBJ databases">
        <title>Genomic Encyclopedia of Type Strains, Phase III (KMG-III): the genomes of soil and plant-associated and newly described type strains.</title>
        <authorList>
            <person name="Whitman W."/>
        </authorList>
    </citation>
    <scope>NUCLEOTIDE SEQUENCE [LARGE SCALE GENOMIC DNA]</scope>
    <source>
        <strain evidence="2 3">CECT 8976</strain>
    </source>
</reference>
<feature type="binding site" evidence="1">
    <location>
        <begin position="120"/>
        <end position="121"/>
    </location>
    <ligand>
        <name>S-adenosyl-L-methionine</name>
        <dbReference type="ChEBI" id="CHEBI:59789"/>
    </ligand>
</feature>
<dbReference type="RefSeq" id="WP_133684267.1">
    <property type="nucleotide sequence ID" value="NZ_SNZP01000023.1"/>
</dbReference>
<proteinExistence type="inferred from homology"/>
<comment type="caution">
    <text evidence="2">The sequence shown here is derived from an EMBL/GenBank/DDBJ whole genome shotgun (WGS) entry which is preliminary data.</text>
</comment>
<name>A0A4R7AWQ2_9NEIS</name>
<keyword evidence="1" id="KW-0949">S-adenosyl-L-methionine</keyword>
<dbReference type="GO" id="GO:0005737">
    <property type="term" value="C:cytoplasm"/>
    <property type="evidence" value="ECO:0007669"/>
    <property type="project" value="UniProtKB-SubCell"/>
</dbReference>
<gene>
    <name evidence="1" type="primary">rsmJ</name>
    <name evidence="2" type="ORF">DFP86_12315</name>
</gene>
<comment type="subcellular location">
    <subcellularLocation>
        <location evidence="1">Cytoplasm</location>
    </subcellularLocation>
</comment>
<protein>
    <recommendedName>
        <fullName evidence="1">Ribosomal RNA small subunit methyltransferase J</fullName>
        <ecNumber evidence="1">2.1.1.242</ecNumber>
    </recommendedName>
    <alternativeName>
        <fullName evidence="1">16S rRNA m2G1516 methyltransferase</fullName>
    </alternativeName>
    <alternativeName>
        <fullName evidence="1">rRNA (guanine-N(2)-)-methyltransferase</fullName>
    </alternativeName>
</protein>
<evidence type="ECO:0000256" key="1">
    <source>
        <dbReference type="HAMAP-Rule" id="MF_01523"/>
    </source>
</evidence>
<feature type="binding site" evidence="1">
    <location>
        <begin position="104"/>
        <end position="105"/>
    </location>
    <ligand>
        <name>S-adenosyl-L-methionine</name>
        <dbReference type="ChEBI" id="CHEBI:59789"/>
    </ligand>
</feature>
<dbReference type="AlphaFoldDB" id="A0A4R7AWQ2"/>
<keyword evidence="1 2" id="KW-0808">Transferase</keyword>
<dbReference type="Proteomes" id="UP000295611">
    <property type="component" value="Unassembled WGS sequence"/>
</dbReference>
<dbReference type="CDD" id="cd02440">
    <property type="entry name" value="AdoMet_MTases"/>
    <property type="match status" value="1"/>
</dbReference>
<sequence length="266" mass="28547">MPTTPLFCADGARRERASQLAERYALPLVRQRPESGYWLELGFERLALVTTGKHGAVFAEFVDGAARHRREQGGGRGQPVAKAIGLKGHQGTMRIVDATAGLGRDAFVLASLGCDVTLVERSPVAAALLDDGLARAAVSLDTMDIAARMTLVHADAIRWLEAQAAETQPDVVYVDPMFPETGKSAAAKKDMQAFQHVIGDDLDSSALLSAALRCARQRVVVKRPRLGAVIEGWTPSAQMEGKSTRFDIYSIKALISAGKLLAPDAR</sequence>
<keyword evidence="3" id="KW-1185">Reference proteome</keyword>
<dbReference type="HAMAP" id="MF_01523">
    <property type="entry name" value="16SrRNA_methyltr_J"/>
    <property type="match status" value="1"/>
</dbReference>
<dbReference type="InterPro" id="IPR007536">
    <property type="entry name" value="16SrRNA_methylTrfase_J"/>
</dbReference>
<dbReference type="EMBL" id="SNZP01000023">
    <property type="protein sequence ID" value="TDR70551.1"/>
    <property type="molecule type" value="Genomic_DNA"/>
</dbReference>
<dbReference type="InterPro" id="IPR029063">
    <property type="entry name" value="SAM-dependent_MTases_sf"/>
</dbReference>
<dbReference type="Gene3D" id="3.40.50.150">
    <property type="entry name" value="Vaccinia Virus protein VP39"/>
    <property type="match status" value="1"/>
</dbReference>
<dbReference type="EC" id="2.1.1.242" evidence="1"/>
<dbReference type="PANTHER" id="PTHR36112:SF1">
    <property type="entry name" value="RIBOSOMAL RNA SMALL SUBUNIT METHYLTRANSFERASE J"/>
    <property type="match status" value="1"/>
</dbReference>
<evidence type="ECO:0000313" key="3">
    <source>
        <dbReference type="Proteomes" id="UP000295611"/>
    </source>
</evidence>
<keyword evidence="1 2" id="KW-0489">Methyltransferase</keyword>
<dbReference type="OrthoDB" id="3191794at2"/>
<comment type="caution">
    <text evidence="1">Lacks conserved residue(s) required for the propagation of feature annotation.</text>
</comment>
<comment type="catalytic activity">
    <reaction evidence="1">
        <text>guanosine(1516) in 16S rRNA + S-adenosyl-L-methionine = N(2)-methylguanosine(1516) in 16S rRNA + S-adenosyl-L-homocysteine + H(+)</text>
        <dbReference type="Rhea" id="RHEA:43220"/>
        <dbReference type="Rhea" id="RHEA-COMP:10412"/>
        <dbReference type="Rhea" id="RHEA-COMP:10413"/>
        <dbReference type="ChEBI" id="CHEBI:15378"/>
        <dbReference type="ChEBI" id="CHEBI:57856"/>
        <dbReference type="ChEBI" id="CHEBI:59789"/>
        <dbReference type="ChEBI" id="CHEBI:74269"/>
        <dbReference type="ChEBI" id="CHEBI:74481"/>
        <dbReference type="EC" id="2.1.1.242"/>
    </reaction>
</comment>